<dbReference type="EC" id="2.7.1.158" evidence="1 6"/>
<dbReference type="GO" id="GO:0035299">
    <property type="term" value="F:inositol-1,3,4,5,6-pentakisphosphate 2-kinase activity"/>
    <property type="evidence" value="ECO:0007669"/>
    <property type="project" value="UniProtKB-EC"/>
</dbReference>
<sequence>MNVDLSEYESFCYRGEGRANYVVSAKHKVTDIRIVWRFSKNKTTGLTNFNSISKIVYHYMDKLISPLFNEKYLVKCKVVSFAMTDAHLLSKLPALPVNLFINNIEELRNEDKYPSDIALLKLHFAPHGVTNIFALEMLDATEIQVNDLYANRILQKSCYSPTITFEIKPKQGFYQNHFNKCNIEEEGNSIYFPYCNNCVLQLEKWKSQAFAKMYDFCPLDLYSGDKIRMDKAIQSLIADPHRNMRIFKDGIEIHSNEGQVGKEGLEECIGELSKYLNNETCMSENIKIVDVLVDALSCILAGLDTNINSNFSIKPTSIINQLLVGQKIDKIGLVEGIKLLGQFSLKERSTFDDIYQWTKKDLSSIINSNSSENKLWQYLLAATLKDCSLMISMKIIDRTTKDLLSKYTDNIVTIYPNTFQKPSTPFYFTYSVKVVDLDPKSPKNLINSYARFIEGINLLQMNPSLRIPCLNSLTTKEKLKENQRKLSND</sequence>
<keyword evidence="4 6" id="KW-0418">Kinase</keyword>
<keyword evidence="2 6" id="KW-0808">Transferase</keyword>
<reference evidence="8" key="1">
    <citation type="submission" date="2017-02" db="UniProtKB">
        <authorList>
            <consortium name="WormBaseParasite"/>
        </authorList>
    </citation>
    <scope>IDENTIFICATION</scope>
</reference>
<evidence type="ECO:0000256" key="4">
    <source>
        <dbReference type="ARBA" id="ARBA00022777"/>
    </source>
</evidence>
<dbReference type="GO" id="GO:0005524">
    <property type="term" value="F:ATP binding"/>
    <property type="evidence" value="ECO:0007669"/>
    <property type="project" value="UniProtKB-KW"/>
</dbReference>
<dbReference type="Proteomes" id="UP000038045">
    <property type="component" value="Unplaced"/>
</dbReference>
<dbReference type="GO" id="GO:0032958">
    <property type="term" value="P:inositol phosphate biosynthetic process"/>
    <property type="evidence" value="ECO:0007669"/>
    <property type="project" value="TreeGrafter"/>
</dbReference>
<dbReference type="GO" id="GO:0005634">
    <property type="term" value="C:nucleus"/>
    <property type="evidence" value="ECO:0007669"/>
    <property type="project" value="TreeGrafter"/>
</dbReference>
<dbReference type="Pfam" id="PF06090">
    <property type="entry name" value="Ins_P5_2-kin"/>
    <property type="match status" value="1"/>
</dbReference>
<evidence type="ECO:0000256" key="1">
    <source>
        <dbReference type="ARBA" id="ARBA00012023"/>
    </source>
</evidence>
<name>A0A0N4ZAI1_PARTI</name>
<dbReference type="STRING" id="131310.A0A0N4ZAI1"/>
<evidence type="ECO:0000313" key="7">
    <source>
        <dbReference type="Proteomes" id="UP000038045"/>
    </source>
</evidence>
<dbReference type="PANTHER" id="PTHR14456:SF2">
    <property type="entry name" value="INOSITOL-PENTAKISPHOSPHATE 2-KINASE"/>
    <property type="match status" value="1"/>
</dbReference>
<evidence type="ECO:0000256" key="2">
    <source>
        <dbReference type="ARBA" id="ARBA00022679"/>
    </source>
</evidence>
<comment type="function">
    <text evidence="6">Phosphorylates Ins(1,3,4,5,6)P5 at position 2 to form Ins(1,2,3,4,5,6)P6 (InsP6 or phytate).</text>
</comment>
<comment type="domain">
    <text evidence="6">The EXKPK motif is conserved in inositol-pentakisphosphate 2-kinases of both family 1 and 2.</text>
</comment>
<keyword evidence="7" id="KW-1185">Reference proteome</keyword>
<evidence type="ECO:0000256" key="5">
    <source>
        <dbReference type="ARBA" id="ARBA00022840"/>
    </source>
</evidence>
<comment type="catalytic activity">
    <reaction evidence="6">
        <text>1D-myo-inositol 1,3,4,5,6-pentakisphosphate + ATP = 1D-myo-inositol hexakisphosphate + ADP + H(+)</text>
        <dbReference type="Rhea" id="RHEA:20313"/>
        <dbReference type="ChEBI" id="CHEBI:15378"/>
        <dbReference type="ChEBI" id="CHEBI:30616"/>
        <dbReference type="ChEBI" id="CHEBI:57733"/>
        <dbReference type="ChEBI" id="CHEBI:58130"/>
        <dbReference type="ChEBI" id="CHEBI:456216"/>
        <dbReference type="EC" id="2.7.1.158"/>
    </reaction>
</comment>
<keyword evidence="3 6" id="KW-0547">Nucleotide-binding</keyword>
<protein>
    <recommendedName>
        <fullName evidence="1 6">Inositol-pentakisphosphate 2-kinase</fullName>
        <ecNumber evidence="1 6">2.7.1.158</ecNumber>
    </recommendedName>
</protein>
<dbReference type="WBParaSite" id="PTRK_0000446000.1">
    <property type="protein sequence ID" value="PTRK_0000446000.1"/>
    <property type="gene ID" value="PTRK_0000446000"/>
</dbReference>
<evidence type="ECO:0000313" key="8">
    <source>
        <dbReference type="WBParaSite" id="PTRK_0000446000.1"/>
    </source>
</evidence>
<evidence type="ECO:0000256" key="3">
    <source>
        <dbReference type="ARBA" id="ARBA00022741"/>
    </source>
</evidence>
<accession>A0A0N4ZAI1</accession>
<dbReference type="AlphaFoldDB" id="A0A0N4ZAI1"/>
<evidence type="ECO:0000256" key="6">
    <source>
        <dbReference type="RuleBase" id="RU364126"/>
    </source>
</evidence>
<dbReference type="PANTHER" id="PTHR14456">
    <property type="entry name" value="INOSITOL POLYPHOSPHATE KINASE 1"/>
    <property type="match status" value="1"/>
</dbReference>
<dbReference type="InterPro" id="IPR009286">
    <property type="entry name" value="Ins_P5_2-kin"/>
</dbReference>
<keyword evidence="5 6" id="KW-0067">ATP-binding</keyword>
<organism evidence="7 8">
    <name type="scientific">Parastrongyloides trichosuri</name>
    <name type="common">Possum-specific nematode worm</name>
    <dbReference type="NCBI Taxonomy" id="131310"/>
    <lineage>
        <taxon>Eukaryota</taxon>
        <taxon>Metazoa</taxon>
        <taxon>Ecdysozoa</taxon>
        <taxon>Nematoda</taxon>
        <taxon>Chromadorea</taxon>
        <taxon>Rhabditida</taxon>
        <taxon>Tylenchina</taxon>
        <taxon>Panagrolaimomorpha</taxon>
        <taxon>Strongyloidoidea</taxon>
        <taxon>Strongyloididae</taxon>
        <taxon>Parastrongyloides</taxon>
    </lineage>
</organism>
<proteinExistence type="predicted"/>